<feature type="transmembrane region" description="Helical" evidence="16">
    <location>
        <begin position="247"/>
        <end position="267"/>
    </location>
</feature>
<dbReference type="InterPro" id="IPR010934">
    <property type="entry name" value="NADH_DH_su5_C"/>
</dbReference>
<evidence type="ECO:0000256" key="9">
    <source>
        <dbReference type="ARBA" id="ARBA00022982"/>
    </source>
</evidence>
<feature type="transmembrane region" description="Helical" evidence="16">
    <location>
        <begin position="145"/>
        <end position="165"/>
    </location>
</feature>
<sequence>MHTTSLIMTSSLITMLLLLAYPVLTTLSPNPQGPDWSLSQVKTAVKLAFFVSLLPLFLFLNEGAETIVTNWTWMNTLTFDINISFKFDHYSIIFTPIALYVTWSILEFASWYMHADPNMNRFFKYLLIFLIAMVILVTANNMFQLFIGWEGVGIMSFLLIGWWYGRADANTAALQAVLYNRVGDIGLIFAMAWMATNLNSWEMQQMFTTAKNQDLTFPLLGLILAATGKSAQFGLHPWLPSAMEGPTPVSALLHSSTMVVAGIFLLIRMSPLLENNQTALTLCLCLGALTTLFTATCALTQNDIKKIVAFSTSSQLGLMMVTIGLNQPQLAFLHICTHAFFKAMLFLCSGSIIHSLNDEQDIRKMGGMHHLTPFTSSCLTIGSLALTGTPFLAGFFSKDAIIEALNTSHLNAWALALTLLATSFTAIYSLRVVFFVSMGHPRFNTLSPINENNPAVLNPIKRLAWGSIIAGLLITSNMTPLKTPIMTMPPLLKLAALTVTILGLLLALELASLTNKQFKPSPKLTPHHFSNMLGFFPAIIHRTLPKLNLTLGQTIATQIIDLTWLEKTGPKAMTSLNMPLIKSTSNAQQGMIKTYLSFFLLTLALTTLVFVL</sequence>
<evidence type="ECO:0000256" key="2">
    <source>
        <dbReference type="ARBA" id="ARBA00012944"/>
    </source>
</evidence>
<evidence type="ECO:0000256" key="16">
    <source>
        <dbReference type="RuleBase" id="RU003404"/>
    </source>
</evidence>
<feature type="transmembrane region" description="Helical" evidence="16">
    <location>
        <begin position="494"/>
        <end position="513"/>
    </location>
</feature>
<keyword evidence="8" id="KW-1278">Translocase</keyword>
<evidence type="ECO:0000256" key="15">
    <source>
        <dbReference type="ARBA" id="ARBA00049551"/>
    </source>
</evidence>
<keyword evidence="11 16" id="KW-0520">NAD</keyword>
<feature type="transmembrane region" description="Helical" evidence="16">
    <location>
        <begin position="331"/>
        <end position="353"/>
    </location>
</feature>
<dbReference type="RefSeq" id="YP_002364452.1">
    <property type="nucleotide sequence ID" value="NC_011710.1"/>
</dbReference>
<evidence type="ECO:0000313" key="21">
    <source>
        <dbReference type="EMBL" id="BBC27475.1"/>
    </source>
</evidence>
<evidence type="ECO:0000256" key="13">
    <source>
        <dbReference type="ARBA" id="ARBA00023128"/>
    </source>
</evidence>
<dbReference type="PANTHER" id="PTHR42829">
    <property type="entry name" value="NADH-UBIQUINONE OXIDOREDUCTASE CHAIN 5"/>
    <property type="match status" value="1"/>
</dbReference>
<dbReference type="EMBL" id="AP006002">
    <property type="protein sequence ID" value="BBC27475.1"/>
    <property type="molecule type" value="Genomic_DNA"/>
</dbReference>
<comment type="subcellular location">
    <subcellularLocation>
        <location evidence="1">Mitochondrion inner membrane</location>
        <topology evidence="1">Multi-pass membrane protein</topology>
    </subcellularLocation>
</comment>
<comment type="similarity">
    <text evidence="16">Belongs to the complex I subunit 5 family.</text>
</comment>
<dbReference type="InterPro" id="IPR018393">
    <property type="entry name" value="NADHpl_OxRdtase_5_subgr"/>
</dbReference>
<dbReference type="InterPro" id="IPR001750">
    <property type="entry name" value="ND/Mrp_TM"/>
</dbReference>
<feature type="transmembrane region" description="Helical" evidence="16">
    <location>
        <begin position="89"/>
        <end position="110"/>
    </location>
</feature>
<proteinExistence type="inferred from homology"/>
<evidence type="ECO:0000259" key="19">
    <source>
        <dbReference type="Pfam" id="PF06455"/>
    </source>
</evidence>
<keyword evidence="7" id="KW-0999">Mitochondrion inner membrane</keyword>
<dbReference type="CTD" id="4540"/>
<dbReference type="GO" id="GO:0005743">
    <property type="term" value="C:mitochondrial inner membrane"/>
    <property type="evidence" value="ECO:0007669"/>
    <property type="project" value="UniProtKB-SubCell"/>
</dbReference>
<evidence type="ECO:0000256" key="14">
    <source>
        <dbReference type="ARBA" id="ARBA00023136"/>
    </source>
</evidence>
<feature type="transmembrane region" description="Helical" evidence="16">
    <location>
        <begin position="122"/>
        <end position="139"/>
    </location>
</feature>
<keyword evidence="9" id="KW-0249">Electron transport</keyword>
<keyword evidence="14 16" id="KW-0472">Membrane</keyword>
<dbReference type="KEGG" id="lco:7095391"/>
<dbReference type="GO" id="GO:0042773">
    <property type="term" value="P:ATP synthesis coupled electron transport"/>
    <property type="evidence" value="ECO:0007669"/>
    <property type="project" value="InterPro"/>
</dbReference>
<keyword evidence="12 16" id="KW-0830">Ubiquinone</keyword>
<gene>
    <name evidence="20" type="primary">ND5</name>
</gene>
<dbReference type="EMBL" id="EU339149">
    <property type="protein sequence ID" value="ABY21293.1"/>
    <property type="molecule type" value="Genomic_DNA"/>
</dbReference>
<feature type="transmembrane region" description="Helical" evidence="16">
    <location>
        <begin position="413"/>
        <end position="434"/>
    </location>
</feature>
<evidence type="ECO:0000259" key="17">
    <source>
        <dbReference type="Pfam" id="PF00361"/>
    </source>
</evidence>
<dbReference type="GO" id="GO:0008137">
    <property type="term" value="F:NADH dehydrogenase (ubiquinone) activity"/>
    <property type="evidence" value="ECO:0007669"/>
    <property type="project" value="UniProtKB-EC"/>
</dbReference>
<dbReference type="EC" id="7.1.1.2" evidence="2 16"/>
<feature type="transmembrane region" description="Helical" evidence="16">
    <location>
        <begin position="177"/>
        <end position="195"/>
    </location>
</feature>
<protein>
    <recommendedName>
        <fullName evidence="3 16">NADH-ubiquinone oxidoreductase chain 5</fullName>
        <ecNumber evidence="2 16">7.1.1.2</ecNumber>
    </recommendedName>
</protein>
<keyword evidence="13 16" id="KW-0496">Mitochondrion</keyword>
<evidence type="ECO:0000256" key="6">
    <source>
        <dbReference type="ARBA" id="ARBA00022692"/>
    </source>
</evidence>
<evidence type="ECO:0000256" key="1">
    <source>
        <dbReference type="ARBA" id="ARBA00004448"/>
    </source>
</evidence>
<feature type="transmembrane region" description="Helical" evidence="16">
    <location>
        <begin position="6"/>
        <end position="27"/>
    </location>
</feature>
<evidence type="ECO:0000256" key="4">
    <source>
        <dbReference type="ARBA" id="ARBA00022448"/>
    </source>
</evidence>
<name>B7SKV7_LARCR</name>
<feature type="transmembrane region" description="Helical" evidence="16">
    <location>
        <begin position="47"/>
        <end position="69"/>
    </location>
</feature>
<evidence type="ECO:0000256" key="12">
    <source>
        <dbReference type="ARBA" id="ARBA00023075"/>
    </source>
</evidence>
<evidence type="ECO:0000256" key="8">
    <source>
        <dbReference type="ARBA" id="ARBA00022967"/>
    </source>
</evidence>
<feature type="transmembrane region" description="Helical" evidence="16">
    <location>
        <begin position="455"/>
        <end position="474"/>
    </location>
</feature>
<evidence type="ECO:0000256" key="3">
    <source>
        <dbReference type="ARBA" id="ARBA00021096"/>
    </source>
</evidence>
<evidence type="ECO:0000256" key="5">
    <source>
        <dbReference type="ARBA" id="ARBA00022660"/>
    </source>
</evidence>
<keyword evidence="4 16" id="KW-0813">Transport</keyword>
<evidence type="ECO:0000256" key="11">
    <source>
        <dbReference type="ARBA" id="ARBA00023027"/>
    </source>
</evidence>
<dbReference type="Pfam" id="PF00361">
    <property type="entry name" value="Proton_antipo_M"/>
    <property type="match status" value="1"/>
</dbReference>
<dbReference type="GeneID" id="7095391"/>
<reference evidence="21" key="1">
    <citation type="submission" date="2002-11" db="EMBL/GenBank/DDBJ databases">
        <title>Percomorph phylogeny.</title>
        <authorList>
            <person name="Miya M."/>
        </authorList>
    </citation>
    <scope>NUCLEOTIDE SEQUENCE</scope>
</reference>
<dbReference type="GO" id="GO:0003954">
    <property type="term" value="F:NADH dehydrogenase activity"/>
    <property type="evidence" value="ECO:0007669"/>
    <property type="project" value="TreeGrafter"/>
</dbReference>
<feature type="transmembrane region" description="Helical" evidence="16">
    <location>
        <begin position="592"/>
        <end position="611"/>
    </location>
</feature>
<accession>B7SKV7</accession>
<dbReference type="Pfam" id="PF00662">
    <property type="entry name" value="Proton_antipo_N"/>
    <property type="match status" value="1"/>
</dbReference>
<dbReference type="OrthoDB" id="10069788at2759"/>
<feature type="domain" description="NADH dehydrogenase subunit 5 C-terminal" evidence="19">
    <location>
        <begin position="428"/>
        <end position="609"/>
    </location>
</feature>
<keyword evidence="5" id="KW-0679">Respiratory chain</keyword>
<keyword evidence="6 16" id="KW-0812">Transmembrane</keyword>
<dbReference type="NCBIfam" id="TIGR01974">
    <property type="entry name" value="NDH_I_L"/>
    <property type="match status" value="1"/>
</dbReference>
<dbReference type="InterPro" id="IPR003945">
    <property type="entry name" value="NU5C-like"/>
</dbReference>
<feature type="transmembrane region" description="Helical" evidence="16">
    <location>
        <begin position="374"/>
        <end position="393"/>
    </location>
</feature>
<reference evidence="20" key="2">
    <citation type="journal article" date="2009" name="Gene">
        <title>The complete mitochondrial genome of the large yellow croaker, Larimichthys crocea (Perciformes, Sciaenidae): unusual features of its control region and the phylogenetic position of the Sciaenidae.</title>
        <authorList>
            <person name="Cui Z."/>
            <person name="Liu Y."/>
            <person name="Li C.P."/>
            <person name="You F."/>
            <person name="Chu K.H."/>
        </authorList>
    </citation>
    <scope>NUCLEOTIDE SEQUENCE</scope>
</reference>
<feature type="domain" description="NADH-Ubiquinone oxidoreductase (complex I) chain 5 N-terminal" evidence="18">
    <location>
        <begin position="73"/>
        <end position="123"/>
    </location>
</feature>
<evidence type="ECO:0000256" key="10">
    <source>
        <dbReference type="ARBA" id="ARBA00022989"/>
    </source>
</evidence>
<dbReference type="PANTHER" id="PTHR42829:SF2">
    <property type="entry name" value="NADH-UBIQUINONE OXIDOREDUCTASE CHAIN 5"/>
    <property type="match status" value="1"/>
</dbReference>
<organism evidence="20">
    <name type="scientific">Larimichthys crocea</name>
    <name type="common">Large yellow croaker</name>
    <name type="synonym">Pseudosciaena crocea</name>
    <dbReference type="NCBI Taxonomy" id="215358"/>
    <lineage>
        <taxon>Eukaryota</taxon>
        <taxon>Metazoa</taxon>
        <taxon>Chordata</taxon>
        <taxon>Craniata</taxon>
        <taxon>Vertebrata</taxon>
        <taxon>Euteleostomi</taxon>
        <taxon>Actinopterygii</taxon>
        <taxon>Neopterygii</taxon>
        <taxon>Teleostei</taxon>
        <taxon>Neoteleostei</taxon>
        <taxon>Acanthomorphata</taxon>
        <taxon>Eupercaria</taxon>
        <taxon>Sciaenidae</taxon>
        <taxon>Larimichthys</taxon>
    </lineage>
</organism>
<comment type="catalytic activity">
    <reaction evidence="15 16">
        <text>a ubiquinone + NADH + 5 H(+)(in) = a ubiquinol + NAD(+) + 4 H(+)(out)</text>
        <dbReference type="Rhea" id="RHEA:29091"/>
        <dbReference type="Rhea" id="RHEA-COMP:9565"/>
        <dbReference type="Rhea" id="RHEA-COMP:9566"/>
        <dbReference type="ChEBI" id="CHEBI:15378"/>
        <dbReference type="ChEBI" id="CHEBI:16389"/>
        <dbReference type="ChEBI" id="CHEBI:17976"/>
        <dbReference type="ChEBI" id="CHEBI:57540"/>
        <dbReference type="ChEBI" id="CHEBI:57945"/>
        <dbReference type="EC" id="7.1.1.2"/>
    </reaction>
</comment>
<evidence type="ECO:0000313" key="20">
    <source>
        <dbReference type="EMBL" id="ABY21293.1"/>
    </source>
</evidence>
<dbReference type="Pfam" id="PF06455">
    <property type="entry name" value="NADH5_C"/>
    <property type="match status" value="1"/>
</dbReference>
<evidence type="ECO:0000259" key="18">
    <source>
        <dbReference type="Pfam" id="PF00662"/>
    </source>
</evidence>
<keyword evidence="10 16" id="KW-1133">Transmembrane helix</keyword>
<comment type="function">
    <text evidence="16">Core subunit of the mitochondrial membrane respiratory chain NADH dehydrogenase (Complex I) which catalyzes electron transfer from NADH through the respiratory chain, using ubiquinone as an electron acceptor. Essential for the catalytic activity and assembly of complex I.</text>
</comment>
<dbReference type="InterPro" id="IPR001516">
    <property type="entry name" value="Proton_antipo_N"/>
</dbReference>
<dbReference type="PRINTS" id="PR01434">
    <property type="entry name" value="NADHDHGNASE5"/>
</dbReference>
<feature type="transmembrane region" description="Helical" evidence="16">
    <location>
        <begin position="279"/>
        <end position="300"/>
    </location>
</feature>
<dbReference type="AlphaFoldDB" id="B7SKV7"/>
<evidence type="ECO:0000256" key="7">
    <source>
        <dbReference type="ARBA" id="ARBA00022792"/>
    </source>
</evidence>
<dbReference type="GO" id="GO:0015990">
    <property type="term" value="P:electron transport coupled proton transport"/>
    <property type="evidence" value="ECO:0007669"/>
    <property type="project" value="TreeGrafter"/>
</dbReference>
<geneLocation type="mitochondrion" evidence="20"/>
<feature type="domain" description="NADH:quinone oxidoreductase/Mrp antiporter transmembrane" evidence="17">
    <location>
        <begin position="139"/>
        <end position="420"/>
    </location>
</feature>